<dbReference type="PANTHER" id="PTHR30294">
    <property type="entry name" value="MEMBRANE COMPONENT OF ABC TRANSPORTER YHHJ-RELATED"/>
    <property type="match status" value="1"/>
</dbReference>
<evidence type="ECO:0000256" key="4">
    <source>
        <dbReference type="ARBA" id="ARBA00022475"/>
    </source>
</evidence>
<feature type="domain" description="ABC transmembrane type-2" evidence="9">
    <location>
        <begin position="214"/>
        <end position="443"/>
    </location>
</feature>
<organism evidence="10 11">
    <name type="scientific">Proteiniborus ethanoligenes</name>
    <dbReference type="NCBI Taxonomy" id="415015"/>
    <lineage>
        <taxon>Bacteria</taxon>
        <taxon>Bacillati</taxon>
        <taxon>Bacillota</taxon>
        <taxon>Clostridia</taxon>
        <taxon>Eubacteriales</taxon>
        <taxon>Proteiniborus</taxon>
    </lineage>
</organism>
<evidence type="ECO:0000256" key="5">
    <source>
        <dbReference type="ARBA" id="ARBA00022692"/>
    </source>
</evidence>
<feature type="transmembrane region" description="Helical" evidence="8">
    <location>
        <begin position="20"/>
        <end position="39"/>
    </location>
</feature>
<dbReference type="AlphaFoldDB" id="A0A1H3PTJ7"/>
<dbReference type="GO" id="GO:0140359">
    <property type="term" value="F:ABC-type transporter activity"/>
    <property type="evidence" value="ECO:0007669"/>
    <property type="project" value="InterPro"/>
</dbReference>
<evidence type="ECO:0000256" key="1">
    <source>
        <dbReference type="ARBA" id="ARBA00004651"/>
    </source>
</evidence>
<proteinExistence type="inferred from homology"/>
<evidence type="ECO:0000256" key="3">
    <source>
        <dbReference type="ARBA" id="ARBA00022448"/>
    </source>
</evidence>
<dbReference type="InterPro" id="IPR051449">
    <property type="entry name" value="ABC-2_transporter_component"/>
</dbReference>
<evidence type="ECO:0000256" key="2">
    <source>
        <dbReference type="ARBA" id="ARBA00007783"/>
    </source>
</evidence>
<dbReference type="RefSeq" id="WP_091729706.1">
    <property type="nucleotide sequence ID" value="NZ_FNQE01000016.1"/>
</dbReference>
<dbReference type="PANTHER" id="PTHR30294:SF29">
    <property type="entry name" value="MULTIDRUG ABC TRANSPORTER PERMEASE YBHS-RELATED"/>
    <property type="match status" value="1"/>
</dbReference>
<dbReference type="InterPro" id="IPR013525">
    <property type="entry name" value="ABC2_TM"/>
</dbReference>
<keyword evidence="3" id="KW-0813">Transport</keyword>
<dbReference type="STRING" id="415015.SAMN05660462_01641"/>
<dbReference type="EMBL" id="FNQE01000016">
    <property type="protein sequence ID" value="SDZ04447.1"/>
    <property type="molecule type" value="Genomic_DNA"/>
</dbReference>
<accession>A0A1H3PTJ7</accession>
<evidence type="ECO:0000256" key="7">
    <source>
        <dbReference type="ARBA" id="ARBA00023136"/>
    </source>
</evidence>
<evidence type="ECO:0000256" key="6">
    <source>
        <dbReference type="ARBA" id="ARBA00022989"/>
    </source>
</evidence>
<dbReference type="InterPro" id="IPR047817">
    <property type="entry name" value="ABC2_TM_bact-type"/>
</dbReference>
<evidence type="ECO:0000259" key="9">
    <source>
        <dbReference type="PROSITE" id="PS51012"/>
    </source>
</evidence>
<dbReference type="OrthoDB" id="266913at2"/>
<gene>
    <name evidence="10" type="ORF">SAMN05660462_01641</name>
</gene>
<feature type="transmembrane region" description="Helical" evidence="8">
    <location>
        <begin position="299"/>
        <end position="321"/>
    </location>
</feature>
<protein>
    <submittedName>
        <fullName evidence="10">ABC-2 family transporter protein</fullName>
    </submittedName>
</protein>
<dbReference type="PROSITE" id="PS51012">
    <property type="entry name" value="ABC_TM2"/>
    <property type="match status" value="1"/>
</dbReference>
<sequence length="459" mass="51194">MDIIFIILKDLKILLSDKKATAILILMPIVLISILGSALKSSFLTDIEKPIIKVAVVLEYDQSKETEEFINFFSRNGFVKDSEDAGLNEMTKVLQNLNLESMLIEDFLENEEVKKIISYEITHRERAKELLQNGKVSGIIIMPENFVYDMYINFLTPFRNTVNIQVLGHPDRYISSQIIEGIMRGFADGLSATIIGKNVFIEAGLEEGVGFEVYDHMEAIISNIAEAMESSRIKINHITANEKKPISGTQYYASAMIGMFVLFCASMGGKLLLKEKKDVTYQRTIIAGIEKWRILSGKFFTIFLLGLVQVAIIILVTSLVYKVRWGNILYVVLISLCTVFSVAGIGILISALTLKNDNYMAANVFESVFINGMALLGGSFMPIDAFPEPMKVLSNFTVTGLTIKSYQRVMMDYGIEKIAPGLLGLILMGIVFILLAVLVIKGKKEEAYAEHNKAQIAEI</sequence>
<reference evidence="10 11" key="1">
    <citation type="submission" date="2016-10" db="EMBL/GenBank/DDBJ databases">
        <authorList>
            <person name="de Groot N.N."/>
        </authorList>
    </citation>
    <scope>NUCLEOTIDE SEQUENCE [LARGE SCALE GENOMIC DNA]</scope>
    <source>
        <strain evidence="10 11">DSM 21650</strain>
    </source>
</reference>
<comment type="subcellular location">
    <subcellularLocation>
        <location evidence="1">Cell membrane</location>
        <topology evidence="1">Multi-pass membrane protein</topology>
    </subcellularLocation>
</comment>
<dbReference type="Pfam" id="PF12698">
    <property type="entry name" value="ABC2_membrane_3"/>
    <property type="match status" value="1"/>
</dbReference>
<name>A0A1H3PTJ7_9FIRM</name>
<feature type="transmembrane region" description="Helical" evidence="8">
    <location>
        <begin position="251"/>
        <end position="273"/>
    </location>
</feature>
<keyword evidence="6 8" id="KW-1133">Transmembrane helix</keyword>
<dbReference type="GO" id="GO:0005886">
    <property type="term" value="C:plasma membrane"/>
    <property type="evidence" value="ECO:0007669"/>
    <property type="project" value="UniProtKB-SubCell"/>
</dbReference>
<keyword evidence="7 8" id="KW-0472">Membrane</keyword>
<keyword evidence="4" id="KW-1003">Cell membrane</keyword>
<feature type="transmembrane region" description="Helical" evidence="8">
    <location>
        <begin position="364"/>
        <end position="383"/>
    </location>
</feature>
<feature type="transmembrane region" description="Helical" evidence="8">
    <location>
        <begin position="327"/>
        <end position="352"/>
    </location>
</feature>
<evidence type="ECO:0000256" key="8">
    <source>
        <dbReference type="SAM" id="Phobius"/>
    </source>
</evidence>
<keyword evidence="11" id="KW-1185">Reference proteome</keyword>
<dbReference type="Gene3D" id="3.40.1710.10">
    <property type="entry name" value="abc type-2 transporter like domain"/>
    <property type="match status" value="1"/>
</dbReference>
<comment type="similarity">
    <text evidence="2">Belongs to the ABC-2 integral membrane protein family.</text>
</comment>
<dbReference type="Proteomes" id="UP000198625">
    <property type="component" value="Unassembled WGS sequence"/>
</dbReference>
<evidence type="ECO:0000313" key="10">
    <source>
        <dbReference type="EMBL" id="SDZ04447.1"/>
    </source>
</evidence>
<feature type="transmembrane region" description="Helical" evidence="8">
    <location>
        <begin position="418"/>
        <end position="440"/>
    </location>
</feature>
<keyword evidence="5 8" id="KW-0812">Transmembrane</keyword>
<evidence type="ECO:0000313" key="11">
    <source>
        <dbReference type="Proteomes" id="UP000198625"/>
    </source>
</evidence>